<dbReference type="PANTHER" id="PTHR30050">
    <property type="entry name" value="CHROMOSOMAL REPLICATION INITIATOR PROTEIN DNAA"/>
    <property type="match status" value="1"/>
</dbReference>
<evidence type="ECO:0000256" key="5">
    <source>
        <dbReference type="ARBA" id="ARBA00022840"/>
    </source>
</evidence>
<dbReference type="GO" id="GO:0005886">
    <property type="term" value="C:plasma membrane"/>
    <property type="evidence" value="ECO:0007669"/>
    <property type="project" value="TreeGrafter"/>
</dbReference>
<dbReference type="InterPro" id="IPR020591">
    <property type="entry name" value="Chromosome_initiator_DnaA-like"/>
</dbReference>
<evidence type="ECO:0000313" key="16">
    <source>
        <dbReference type="Proteomes" id="UP000256900"/>
    </source>
</evidence>
<evidence type="ECO:0000256" key="10">
    <source>
        <dbReference type="RuleBase" id="RU000577"/>
    </source>
</evidence>
<feature type="region of interest" description="Disordered" evidence="12">
    <location>
        <begin position="119"/>
        <end position="159"/>
    </location>
</feature>
<proteinExistence type="inferred from homology"/>
<organism evidence="15 16">
    <name type="scientific">Methylovirgula ligni</name>
    <dbReference type="NCBI Taxonomy" id="569860"/>
    <lineage>
        <taxon>Bacteria</taxon>
        <taxon>Pseudomonadati</taxon>
        <taxon>Pseudomonadota</taxon>
        <taxon>Alphaproteobacteria</taxon>
        <taxon>Hyphomicrobiales</taxon>
        <taxon>Beijerinckiaceae</taxon>
        <taxon>Methylovirgula</taxon>
    </lineage>
</organism>
<dbReference type="InterPro" id="IPR013317">
    <property type="entry name" value="DnaA_dom"/>
</dbReference>
<dbReference type="Pfam" id="PF08299">
    <property type="entry name" value="Bac_DnaA_C"/>
    <property type="match status" value="1"/>
</dbReference>
<evidence type="ECO:0000256" key="7">
    <source>
        <dbReference type="ARBA" id="ARBA00023125"/>
    </source>
</evidence>
<feature type="binding site" evidence="8">
    <location>
        <position position="210"/>
    </location>
    <ligand>
        <name>ATP</name>
        <dbReference type="ChEBI" id="CHEBI:30616"/>
    </ligand>
</feature>
<evidence type="ECO:0000256" key="9">
    <source>
        <dbReference type="NCBIfam" id="TIGR00362"/>
    </source>
</evidence>
<dbReference type="PANTHER" id="PTHR30050:SF2">
    <property type="entry name" value="CHROMOSOMAL REPLICATION INITIATOR PROTEIN DNAA"/>
    <property type="match status" value="1"/>
</dbReference>
<accession>A0A3D9YYA2</accession>
<dbReference type="SUPFAM" id="SSF52540">
    <property type="entry name" value="P-loop containing nucleoside triphosphate hydrolases"/>
    <property type="match status" value="1"/>
</dbReference>
<keyword evidence="4 8" id="KW-0547">Nucleotide-binding</keyword>
<feature type="binding site" evidence="8">
    <location>
        <position position="206"/>
    </location>
    <ligand>
        <name>ATP</name>
        <dbReference type="ChEBI" id="CHEBI:30616"/>
    </ligand>
</feature>
<dbReference type="PROSITE" id="PS01008">
    <property type="entry name" value="DNAA"/>
    <property type="match status" value="1"/>
</dbReference>
<feature type="compositionally biased region" description="Basic and acidic residues" evidence="12">
    <location>
        <begin position="123"/>
        <end position="133"/>
    </location>
</feature>
<dbReference type="AlphaFoldDB" id="A0A3D9YYA2"/>
<dbReference type="Gene3D" id="3.40.50.300">
    <property type="entry name" value="P-loop containing nucleotide triphosphate hydrolases"/>
    <property type="match status" value="1"/>
</dbReference>
<reference evidence="15 16" key="1">
    <citation type="submission" date="2018-08" db="EMBL/GenBank/DDBJ databases">
        <title>Genomic Encyclopedia of Type Strains, Phase IV (KMG-IV): sequencing the most valuable type-strain genomes for metagenomic binning, comparative biology and taxonomic classification.</title>
        <authorList>
            <person name="Goeker M."/>
        </authorList>
    </citation>
    <scope>NUCLEOTIDE SEQUENCE [LARGE SCALE GENOMIC DNA]</scope>
    <source>
        <strain evidence="15 16">BW863</strain>
    </source>
</reference>
<dbReference type="GO" id="GO:0003688">
    <property type="term" value="F:DNA replication origin binding"/>
    <property type="evidence" value="ECO:0007669"/>
    <property type="project" value="UniProtKB-UniRule"/>
</dbReference>
<name>A0A3D9YYA2_9HYPH</name>
<feature type="binding site" evidence="8">
    <location>
        <position position="209"/>
    </location>
    <ligand>
        <name>ATP</name>
        <dbReference type="ChEBI" id="CHEBI:30616"/>
    </ligand>
</feature>
<evidence type="ECO:0000259" key="13">
    <source>
        <dbReference type="SMART" id="SM00382"/>
    </source>
</evidence>
<dbReference type="CDD" id="cd00009">
    <property type="entry name" value="AAA"/>
    <property type="match status" value="1"/>
</dbReference>
<dbReference type="GO" id="GO:0006275">
    <property type="term" value="P:regulation of DNA replication"/>
    <property type="evidence" value="ECO:0007669"/>
    <property type="project" value="UniProtKB-UniRule"/>
</dbReference>
<evidence type="ECO:0000256" key="11">
    <source>
        <dbReference type="RuleBase" id="RU004227"/>
    </source>
</evidence>
<dbReference type="GO" id="GO:0006270">
    <property type="term" value="P:DNA replication initiation"/>
    <property type="evidence" value="ECO:0007669"/>
    <property type="project" value="UniProtKB-UniRule"/>
</dbReference>
<evidence type="ECO:0000256" key="3">
    <source>
        <dbReference type="ARBA" id="ARBA00022705"/>
    </source>
</evidence>
<keyword evidence="6 8" id="KW-0446">Lipid-binding</keyword>
<comment type="subcellular location">
    <subcellularLocation>
        <location evidence="8">Cytoplasm</location>
    </subcellularLocation>
</comment>
<comment type="caution">
    <text evidence="15">The sequence shown here is derived from an EMBL/GenBank/DDBJ whole genome shotgun (WGS) entry which is preliminary data.</text>
</comment>
<dbReference type="GO" id="GO:0005524">
    <property type="term" value="F:ATP binding"/>
    <property type="evidence" value="ECO:0007669"/>
    <property type="project" value="UniProtKB-UniRule"/>
</dbReference>
<dbReference type="RefSeq" id="WP_115835812.1">
    <property type="nucleotide sequence ID" value="NZ_CP025086.1"/>
</dbReference>
<keyword evidence="3 8" id="KW-0235">DNA replication</keyword>
<dbReference type="HAMAP" id="MF_00377">
    <property type="entry name" value="DnaA_bact"/>
    <property type="match status" value="1"/>
</dbReference>
<dbReference type="SUPFAM" id="SSF48295">
    <property type="entry name" value="TrpR-like"/>
    <property type="match status" value="1"/>
</dbReference>
<gene>
    <name evidence="8" type="primary">dnaA</name>
    <name evidence="15" type="ORF">DES32_1254</name>
</gene>
<dbReference type="SMART" id="SM00382">
    <property type="entry name" value="AAA"/>
    <property type="match status" value="1"/>
</dbReference>
<sequence>MLNPRRTEASPQKTSAEESWGVVCRRLKAELGEATYTSWFLRLELTQLADDVAHLSVPTKFLKMWIQTHYAPRMLAAIVAEFPAVKHLVINVRSSTRTPPARSAQPLDAEDLHESGAGFVEPAHPRLNAEPHRPGSFQQKEMRAPTRPAGEAETFGGSPLDRRLNFSTFIVGRSNQLAYASAQDIANAAPGEAVRFNPLYIHASVGLGKTHLLQAIAHAATAQRRRVIYLTAEKFMHSFASALEASTAISFKEKLRGIDMLVIDDVQFLRGKSIQQEFCHTLNALIDARRQIVIAADRPPGELETLEERVRSRLAGGLCVEMGALDEPLRLKMLEARVAAAKLLHPQFELSSAILTYVASVIQTNGRDLDGAVNRLVAHSSLNRAALSLEAAEAAIQDLVRPREPKRVKIEDIQKLVASHYNVTKADILSARRTANVVRPRQIAMFLAKTLTPRSLPEIGRRFGGRDHTTVLHAVRKIEALVGSDGRLSEEIELLKRMLTEN</sequence>
<comment type="similarity">
    <text evidence="1 8 11">Belongs to the DnaA family.</text>
</comment>
<dbReference type="Gene3D" id="1.10.1750.10">
    <property type="match status" value="1"/>
</dbReference>
<feature type="region of interest" description="Domain IV, binds dsDNA" evidence="8">
    <location>
        <begin position="381"/>
        <end position="502"/>
    </location>
</feature>
<dbReference type="InterPro" id="IPR027417">
    <property type="entry name" value="P-loop_NTPase"/>
</dbReference>
<feature type="domain" description="AAA+ ATPase" evidence="13">
    <location>
        <begin position="195"/>
        <end position="320"/>
    </location>
</feature>
<dbReference type="Gene3D" id="1.10.8.60">
    <property type="match status" value="1"/>
</dbReference>
<dbReference type="InterPro" id="IPR038454">
    <property type="entry name" value="DnaA_N_sf"/>
</dbReference>
<evidence type="ECO:0000256" key="1">
    <source>
        <dbReference type="ARBA" id="ARBA00006583"/>
    </source>
</evidence>
<dbReference type="PRINTS" id="PR00051">
    <property type="entry name" value="DNAA"/>
</dbReference>
<keyword evidence="5 8" id="KW-0067">ATP-binding</keyword>
<dbReference type="InterPro" id="IPR003593">
    <property type="entry name" value="AAA+_ATPase"/>
</dbReference>
<keyword evidence="7 8" id="KW-0238">DNA-binding</keyword>
<evidence type="ECO:0000256" key="6">
    <source>
        <dbReference type="ARBA" id="ARBA00023121"/>
    </source>
</evidence>
<protein>
    <recommendedName>
        <fullName evidence="8 9">Chromosomal replication initiator protein DnaA</fullName>
    </recommendedName>
</protein>
<dbReference type="GO" id="GO:0005737">
    <property type="term" value="C:cytoplasm"/>
    <property type="evidence" value="ECO:0007669"/>
    <property type="project" value="UniProtKB-SubCell"/>
</dbReference>
<dbReference type="InterPro" id="IPR018312">
    <property type="entry name" value="Chromosome_initiator_DnaA_CS"/>
</dbReference>
<evidence type="ECO:0000256" key="12">
    <source>
        <dbReference type="SAM" id="MobiDB-lite"/>
    </source>
</evidence>
<feature type="domain" description="Chromosomal replication initiator DnaA C-terminal" evidence="14">
    <location>
        <begin position="409"/>
        <end position="478"/>
    </location>
</feature>
<keyword evidence="2 8" id="KW-0963">Cytoplasm</keyword>
<feature type="binding site" evidence="8">
    <location>
        <position position="208"/>
    </location>
    <ligand>
        <name>ATP</name>
        <dbReference type="ChEBI" id="CHEBI:30616"/>
    </ligand>
</feature>
<evidence type="ECO:0000256" key="2">
    <source>
        <dbReference type="ARBA" id="ARBA00022490"/>
    </source>
</evidence>
<evidence type="ECO:0000259" key="14">
    <source>
        <dbReference type="SMART" id="SM00760"/>
    </source>
</evidence>
<dbReference type="EMBL" id="QUMO01000002">
    <property type="protein sequence ID" value="REF87631.1"/>
    <property type="molecule type" value="Genomic_DNA"/>
</dbReference>
<dbReference type="InterPro" id="IPR001957">
    <property type="entry name" value="Chromosome_initiator_DnaA"/>
</dbReference>
<dbReference type="OrthoDB" id="9807019at2"/>
<keyword evidence="16" id="KW-1185">Reference proteome</keyword>
<dbReference type="GO" id="GO:0008289">
    <property type="term" value="F:lipid binding"/>
    <property type="evidence" value="ECO:0007669"/>
    <property type="project" value="UniProtKB-KW"/>
</dbReference>
<dbReference type="InterPro" id="IPR024633">
    <property type="entry name" value="DnaA_N_dom"/>
</dbReference>
<dbReference type="CDD" id="cd06571">
    <property type="entry name" value="Bac_DnaA_C"/>
    <property type="match status" value="1"/>
</dbReference>
<evidence type="ECO:0000256" key="4">
    <source>
        <dbReference type="ARBA" id="ARBA00022741"/>
    </source>
</evidence>
<evidence type="ECO:0000256" key="8">
    <source>
        <dbReference type="HAMAP-Rule" id="MF_00377"/>
    </source>
</evidence>
<dbReference type="InterPro" id="IPR013159">
    <property type="entry name" value="DnaA_C"/>
</dbReference>
<comment type="subunit">
    <text evidence="8">Oligomerizes as a right-handed, spiral filament on DNA at oriC.</text>
</comment>
<dbReference type="InterPro" id="IPR010921">
    <property type="entry name" value="Trp_repressor/repl_initiator"/>
</dbReference>
<feature type="region of interest" description="Domain I, interacts with DnaA modulators" evidence="8">
    <location>
        <begin position="1"/>
        <end position="130"/>
    </location>
</feature>
<dbReference type="SMART" id="SM00760">
    <property type="entry name" value="Bac_DnaA_C"/>
    <property type="match status" value="1"/>
</dbReference>
<comment type="function">
    <text evidence="8 10">Plays an essential role in the initiation and regulation of chromosomal replication. ATP-DnaA binds to the origin of replication (oriC) to initiate formation of the DNA replication initiation complex once per cell cycle. Binds the DnaA box (a 9 base pair repeat at the origin) and separates the double-stranded (ds)DNA. Forms a right-handed helical filament on oriC DNA; dsDNA binds to the exterior of the filament while single-stranded (ss)DNA is stabiized in the filament's interior. The ATP-DnaA-oriC complex binds and stabilizes one strand of the AT-rich DNA unwinding element (DUE), permitting loading of DNA polymerase. After initiation quickly degrades to an ADP-DnaA complex that is not apt for DNA replication. Binds acidic phospholipids.</text>
</comment>
<comment type="domain">
    <text evidence="8">Domain I is involved in oligomerization and binding regulators, domain II is flexibile and of varying length in different bacteria, domain III forms the AAA+ region, while domain IV binds dsDNA.</text>
</comment>
<dbReference type="Pfam" id="PF00308">
    <property type="entry name" value="Bac_DnaA"/>
    <property type="match status" value="1"/>
</dbReference>
<dbReference type="Proteomes" id="UP000256900">
    <property type="component" value="Unassembled WGS sequence"/>
</dbReference>
<comment type="caution">
    <text evidence="8">Lacks conserved residue(s) required for the propagation of feature annotation.</text>
</comment>
<dbReference type="NCBIfam" id="TIGR00362">
    <property type="entry name" value="DnaA"/>
    <property type="match status" value="1"/>
</dbReference>
<evidence type="ECO:0000313" key="15">
    <source>
        <dbReference type="EMBL" id="REF87631.1"/>
    </source>
</evidence>
<dbReference type="Gene3D" id="3.30.300.180">
    <property type="match status" value="1"/>
</dbReference>
<dbReference type="Pfam" id="PF11638">
    <property type="entry name" value="DnaA_N"/>
    <property type="match status" value="1"/>
</dbReference>